<evidence type="ECO:0000256" key="3">
    <source>
        <dbReference type="ARBA" id="ARBA00023016"/>
    </source>
</evidence>
<organism evidence="7 8">
    <name type="scientific">Merdimmobilis hominis</name>
    <dbReference type="NCBI Taxonomy" id="2897707"/>
    <lineage>
        <taxon>Bacteria</taxon>
        <taxon>Bacillati</taxon>
        <taxon>Bacillota</taxon>
        <taxon>Clostridia</taxon>
        <taxon>Eubacteriales</taxon>
        <taxon>Oscillospiraceae</taxon>
        <taxon>Merdimmobilis</taxon>
    </lineage>
</organism>
<dbReference type="AlphaFoldDB" id="A0A939BE29"/>
<protein>
    <recommendedName>
        <fullName evidence="5">Heat-inducible transcription repressor HrcA</fullName>
    </recommendedName>
</protein>
<dbReference type="PIRSF" id="PIRSF005485">
    <property type="entry name" value="HrcA"/>
    <property type="match status" value="1"/>
</dbReference>
<proteinExistence type="inferred from homology"/>
<evidence type="ECO:0000256" key="4">
    <source>
        <dbReference type="ARBA" id="ARBA00023163"/>
    </source>
</evidence>
<gene>
    <name evidence="5 7" type="primary">hrcA</name>
    <name evidence="7" type="ORF">H6A12_11195</name>
</gene>
<comment type="caution">
    <text evidence="7">The sequence shown here is derived from an EMBL/GenBank/DDBJ whole genome shotgun (WGS) entry which is preliminary data.</text>
</comment>
<feature type="domain" description="Heat-inducible transcription repressor HrcA C-terminal" evidence="6">
    <location>
        <begin position="106"/>
        <end position="320"/>
    </location>
</feature>
<dbReference type="Gene3D" id="3.30.450.40">
    <property type="match status" value="1"/>
</dbReference>
<dbReference type="InterPro" id="IPR036390">
    <property type="entry name" value="WH_DNA-bd_sf"/>
</dbReference>
<dbReference type="GO" id="GO:0045892">
    <property type="term" value="P:negative regulation of DNA-templated transcription"/>
    <property type="evidence" value="ECO:0007669"/>
    <property type="project" value="UniProtKB-UniRule"/>
</dbReference>
<evidence type="ECO:0000256" key="5">
    <source>
        <dbReference type="HAMAP-Rule" id="MF_00081"/>
    </source>
</evidence>
<reference evidence="7" key="2">
    <citation type="journal article" date="2021" name="Sci. Rep.">
        <title>The distribution of antibiotic resistance genes in chicken gut microbiota commensals.</title>
        <authorList>
            <person name="Juricova H."/>
            <person name="Matiasovicova J."/>
            <person name="Kubasova T."/>
            <person name="Cejkova D."/>
            <person name="Rychlik I."/>
        </authorList>
    </citation>
    <scope>NUCLEOTIDE SEQUENCE</scope>
    <source>
        <strain evidence="7">An559</strain>
    </source>
</reference>
<dbReference type="InterPro" id="IPR023120">
    <property type="entry name" value="WHTH_transcript_rep_HrcA_IDD"/>
</dbReference>
<dbReference type="Gene3D" id="3.30.390.60">
    <property type="entry name" value="Heat-inducible transcription repressor hrca homolog, domain 3"/>
    <property type="match status" value="1"/>
</dbReference>
<dbReference type="PANTHER" id="PTHR34824">
    <property type="entry name" value="HEAT-INDUCIBLE TRANSCRIPTION REPRESSOR HRCA"/>
    <property type="match status" value="1"/>
</dbReference>
<comment type="similarity">
    <text evidence="5">Belongs to the HrcA family.</text>
</comment>
<evidence type="ECO:0000313" key="8">
    <source>
        <dbReference type="Proteomes" id="UP000774750"/>
    </source>
</evidence>
<comment type="function">
    <text evidence="5">Negative regulator of class I heat shock genes (grpE-dnaK-dnaJ and groELS operons). Prevents heat-shock induction of these operons.</text>
</comment>
<dbReference type="Pfam" id="PF01628">
    <property type="entry name" value="HrcA"/>
    <property type="match status" value="1"/>
</dbReference>
<dbReference type="GO" id="GO:0003677">
    <property type="term" value="F:DNA binding"/>
    <property type="evidence" value="ECO:0007669"/>
    <property type="project" value="InterPro"/>
</dbReference>
<reference evidence="7" key="1">
    <citation type="submission" date="2020-08" db="EMBL/GenBank/DDBJ databases">
        <authorList>
            <person name="Cejkova D."/>
            <person name="Kubasova T."/>
            <person name="Jahodarova E."/>
            <person name="Rychlik I."/>
        </authorList>
    </citation>
    <scope>NUCLEOTIDE SEQUENCE</scope>
    <source>
        <strain evidence="7">An559</strain>
    </source>
</reference>
<evidence type="ECO:0000256" key="2">
    <source>
        <dbReference type="ARBA" id="ARBA00023015"/>
    </source>
</evidence>
<dbReference type="InterPro" id="IPR002571">
    <property type="entry name" value="HrcA"/>
</dbReference>
<dbReference type="InterPro" id="IPR021153">
    <property type="entry name" value="HrcA_C"/>
</dbReference>
<dbReference type="SUPFAM" id="SSF46785">
    <property type="entry name" value="Winged helix' DNA-binding domain"/>
    <property type="match status" value="1"/>
</dbReference>
<dbReference type="Proteomes" id="UP000774750">
    <property type="component" value="Unassembled WGS sequence"/>
</dbReference>
<dbReference type="PANTHER" id="PTHR34824:SF1">
    <property type="entry name" value="HEAT-INDUCIBLE TRANSCRIPTION REPRESSOR HRCA"/>
    <property type="match status" value="1"/>
</dbReference>
<evidence type="ECO:0000313" key="7">
    <source>
        <dbReference type="EMBL" id="MBM6921714.1"/>
    </source>
</evidence>
<keyword evidence="1 5" id="KW-0678">Repressor</keyword>
<dbReference type="InterPro" id="IPR029016">
    <property type="entry name" value="GAF-like_dom_sf"/>
</dbReference>
<keyword evidence="4 5" id="KW-0804">Transcription</keyword>
<dbReference type="HAMAP" id="MF_00081">
    <property type="entry name" value="HrcA"/>
    <property type="match status" value="1"/>
</dbReference>
<dbReference type="SUPFAM" id="SSF55781">
    <property type="entry name" value="GAF domain-like"/>
    <property type="match status" value="1"/>
</dbReference>
<dbReference type="Gene3D" id="1.10.10.10">
    <property type="entry name" value="Winged helix-like DNA-binding domain superfamily/Winged helix DNA-binding domain"/>
    <property type="match status" value="1"/>
</dbReference>
<keyword evidence="2 5" id="KW-0805">Transcription regulation</keyword>
<dbReference type="InterPro" id="IPR036388">
    <property type="entry name" value="WH-like_DNA-bd_sf"/>
</dbReference>
<sequence>MGAVDERKRAILCAVVDEYIRTGEPVGSKAVLSCIGMNVSSATIRNDMAFLERAGLLEQPHTSAGRVPTYQGYRYYIDHLMCPKPLSAKEKRMIDELLSHNDATADAIVENAITVMSEMTNLAVVARSSAPSFSVITRVEVIPAGRRVYALLMITSSGTIKNKICRIAFDLTNEQIAFFEQFINDNLTGLNLDAVTPERLTELAVALGSYMVSLSPLLNAVYELSEEISHTQVHLHGEQNLLTSAMLRADEVVQLLAHKNELEALLSGAFDGISVVFGQEDESFAVTNSSMILSPFKAGGQRVASFGVIGPVRVDYAQVIPHIKYITDSVNRLLEAAMEPDDEDGKGRSF</sequence>
<accession>A0A939BE29</accession>
<evidence type="ECO:0000259" key="6">
    <source>
        <dbReference type="Pfam" id="PF01628"/>
    </source>
</evidence>
<keyword evidence="8" id="KW-1185">Reference proteome</keyword>
<dbReference type="NCBIfam" id="TIGR00331">
    <property type="entry name" value="hrcA"/>
    <property type="match status" value="1"/>
</dbReference>
<dbReference type="EMBL" id="JACJKY010000024">
    <property type="protein sequence ID" value="MBM6921714.1"/>
    <property type="molecule type" value="Genomic_DNA"/>
</dbReference>
<keyword evidence="3 5" id="KW-0346">Stress response</keyword>
<dbReference type="RefSeq" id="WP_204447902.1">
    <property type="nucleotide sequence ID" value="NZ_JACJKY010000024.1"/>
</dbReference>
<evidence type="ECO:0000256" key="1">
    <source>
        <dbReference type="ARBA" id="ARBA00022491"/>
    </source>
</evidence>
<name>A0A939BE29_9FIRM</name>